<reference evidence="3" key="1">
    <citation type="journal article" date="2019" name="Int. J. Syst. Evol. Microbiol.">
        <title>The Global Catalogue of Microorganisms (GCM) 10K type strain sequencing project: providing services to taxonomists for standard genome sequencing and annotation.</title>
        <authorList>
            <consortium name="The Broad Institute Genomics Platform"/>
            <consortium name="The Broad Institute Genome Sequencing Center for Infectious Disease"/>
            <person name="Wu L."/>
            <person name="Ma J."/>
        </authorList>
    </citation>
    <scope>NUCLEOTIDE SEQUENCE [LARGE SCALE GENOMIC DNA]</scope>
    <source>
        <strain evidence="3">KCTC 52366</strain>
    </source>
</reference>
<dbReference type="EMBL" id="JBHRTB010000010">
    <property type="protein sequence ID" value="MFC3144924.1"/>
    <property type="molecule type" value="Genomic_DNA"/>
</dbReference>
<proteinExistence type="predicted"/>
<dbReference type="InterPro" id="IPR028992">
    <property type="entry name" value="Hedgehog/Intein_dom"/>
</dbReference>
<dbReference type="SUPFAM" id="SSF51294">
    <property type="entry name" value="Hedgehog/intein (Hint) domain"/>
    <property type="match status" value="1"/>
</dbReference>
<evidence type="ECO:0000313" key="2">
    <source>
        <dbReference type="EMBL" id="MFC3144924.1"/>
    </source>
</evidence>
<dbReference type="Gene3D" id="2.170.16.10">
    <property type="entry name" value="Hedgehog/Intein (Hint) domain"/>
    <property type="match status" value="1"/>
</dbReference>
<name>A0ABV7GXK2_9RHOB</name>
<dbReference type="InterPro" id="IPR036844">
    <property type="entry name" value="Hint_dom_sf"/>
</dbReference>
<sequence length="239" mass="25735">MVGTIANVGVVLDLDGFGNYYLFTNNPNVEQNDSFTVDTINPYAYNVTCFAAGTQIAAPGGERAVETLEPGDRVLTPEGEATVTWVGRRTVHKLFTPAEKFAPVRVTAGALGDGIPHTDLVLTADHALILDGMAVNAGALVNGTTIRFDAMADLPEQVTYYHVETDHHEVILANGTPAETYVDNVGRRAFDNFAEYQALCGEERTIDEMPLPRIASARLLPADLRARLGLDAEDIAVGF</sequence>
<organism evidence="2 3">
    <name type="scientific">Psychromarinibacter halotolerans</name>
    <dbReference type="NCBI Taxonomy" id="1775175"/>
    <lineage>
        <taxon>Bacteria</taxon>
        <taxon>Pseudomonadati</taxon>
        <taxon>Pseudomonadota</taxon>
        <taxon>Alphaproteobacteria</taxon>
        <taxon>Rhodobacterales</taxon>
        <taxon>Paracoccaceae</taxon>
        <taxon>Psychromarinibacter</taxon>
    </lineage>
</organism>
<evidence type="ECO:0000313" key="3">
    <source>
        <dbReference type="Proteomes" id="UP001595632"/>
    </source>
</evidence>
<comment type="caution">
    <text evidence="2">The sequence shown here is derived from an EMBL/GenBank/DDBJ whole genome shotgun (WGS) entry which is preliminary data.</text>
</comment>
<dbReference type="Proteomes" id="UP001595632">
    <property type="component" value="Unassembled WGS sequence"/>
</dbReference>
<evidence type="ECO:0000259" key="1">
    <source>
        <dbReference type="Pfam" id="PF13403"/>
    </source>
</evidence>
<keyword evidence="3" id="KW-1185">Reference proteome</keyword>
<dbReference type="RefSeq" id="WP_275634488.1">
    <property type="nucleotide sequence ID" value="NZ_JARGYD010000009.1"/>
</dbReference>
<feature type="domain" description="Hedgehog/Intein (Hint)" evidence="1">
    <location>
        <begin position="48"/>
        <end position="183"/>
    </location>
</feature>
<dbReference type="Pfam" id="PF13403">
    <property type="entry name" value="Hint_2"/>
    <property type="match status" value="1"/>
</dbReference>
<gene>
    <name evidence="2" type="ORF">ACFOGP_19545</name>
</gene>
<accession>A0ABV7GXK2</accession>
<protein>
    <submittedName>
        <fullName evidence="2">Hint domain-containing protein</fullName>
    </submittedName>
</protein>